<gene>
    <name evidence="1" type="ORF">SAMN06272737_13416</name>
</gene>
<dbReference type="RefSeq" id="WP_089338626.1">
    <property type="nucleotide sequence ID" value="NZ_FZNO01000034.1"/>
</dbReference>
<dbReference type="NCBIfam" id="NF047719">
    <property type="entry name" value="SCO6745_fam_HTH"/>
    <property type="match status" value="1"/>
</dbReference>
<keyword evidence="2" id="KW-1185">Reference proteome</keyword>
<evidence type="ECO:0000313" key="2">
    <source>
        <dbReference type="Proteomes" id="UP000198403"/>
    </source>
</evidence>
<dbReference type="OrthoDB" id="157052at2"/>
<accession>A0A238ZVN7</accession>
<name>A0A238ZVN7_9ACTN</name>
<protein>
    <recommendedName>
        <fullName evidence="3">SalK</fullName>
    </recommendedName>
</protein>
<dbReference type="Pfam" id="PF21863">
    <property type="entry name" value="HTH_67"/>
    <property type="match status" value="1"/>
</dbReference>
<evidence type="ECO:0008006" key="3">
    <source>
        <dbReference type="Google" id="ProtNLM"/>
    </source>
</evidence>
<organism evidence="1 2">
    <name type="scientific">Blastococcus mobilis</name>
    <dbReference type="NCBI Taxonomy" id="1938746"/>
    <lineage>
        <taxon>Bacteria</taxon>
        <taxon>Bacillati</taxon>
        <taxon>Actinomycetota</taxon>
        <taxon>Actinomycetes</taxon>
        <taxon>Geodermatophilales</taxon>
        <taxon>Geodermatophilaceae</taxon>
        <taxon>Blastococcus</taxon>
    </lineage>
</organism>
<evidence type="ECO:0000313" key="1">
    <source>
        <dbReference type="EMBL" id="SNR87410.1"/>
    </source>
</evidence>
<dbReference type="AlphaFoldDB" id="A0A238ZVN7"/>
<dbReference type="Proteomes" id="UP000198403">
    <property type="component" value="Unassembled WGS sequence"/>
</dbReference>
<reference evidence="1 2" key="1">
    <citation type="submission" date="2017-06" db="EMBL/GenBank/DDBJ databases">
        <authorList>
            <person name="Kim H.J."/>
            <person name="Triplett B.A."/>
        </authorList>
    </citation>
    <scope>NUCLEOTIDE SEQUENCE [LARGE SCALE GENOMIC DNA]</scope>
    <source>
        <strain evidence="1 2">DSM 44272</strain>
    </source>
</reference>
<dbReference type="EMBL" id="FZNO01000034">
    <property type="protein sequence ID" value="SNR87410.1"/>
    <property type="molecule type" value="Genomic_DNA"/>
</dbReference>
<dbReference type="InterPro" id="IPR054058">
    <property type="entry name" value="HTH_67"/>
</dbReference>
<sequence length="287" mass="30445">MTSAGTARRLWALAEPFHALTYFAQESRDAAEGTGLRGFWNGYFALRAAPLGAVGPEVVTAVFYNFAPSFVARRVPGVWDQVTPAAALEARLAGIDAAVRRVLGPDWPASPEVAEAADLTTTAAAAVDAPGRPLAAANSGVAVPDEPHLRLWQSLTTLREHRGDGHSVALVQREVDGVTAHVLAAAAGRSDREWLMRARGWDDAAWDDAVARLVERRWLDEGELTAEGLAMVAAIEADTDRLALGPWQALGDAACDRLAELLTPVRRAVIAAGDWPAGNPIGVPDPD</sequence>
<proteinExistence type="predicted"/>